<evidence type="ECO:0000256" key="3">
    <source>
        <dbReference type="ARBA" id="ARBA00023052"/>
    </source>
</evidence>
<dbReference type="Proteomes" id="UP000016860">
    <property type="component" value="Unassembled WGS sequence"/>
</dbReference>
<dbReference type="CDD" id="cd02012">
    <property type="entry name" value="TPP_TK"/>
    <property type="match status" value="1"/>
</dbReference>
<dbReference type="EMBL" id="ATAY01000022">
    <property type="protein sequence ID" value="EPR12987.1"/>
    <property type="molecule type" value="Genomic_DNA"/>
</dbReference>
<dbReference type="PATRIC" id="fig|1330534.3.peg.1357"/>
<dbReference type="STRING" id="1330534.L323_06780"/>
<dbReference type="AlphaFoldDB" id="U4R4Z8"/>
<name>U4R4Z8_9FIRM</name>
<feature type="domain" description="Transketolase N-terminal" evidence="4">
    <location>
        <begin position="13"/>
        <end position="265"/>
    </location>
</feature>
<dbReference type="PANTHER" id="PTHR47514:SF1">
    <property type="entry name" value="TRANSKETOLASE N-TERMINAL SECTION-RELATED"/>
    <property type="match status" value="1"/>
</dbReference>
<protein>
    <submittedName>
        <fullName evidence="5">Carbohydrate degradation protein</fullName>
    </submittedName>
</protein>
<comment type="cofactor">
    <cofactor evidence="1">
        <name>thiamine diphosphate</name>
        <dbReference type="ChEBI" id="CHEBI:58937"/>
    </cofactor>
</comment>
<accession>U4R4Z8</accession>
<evidence type="ECO:0000256" key="1">
    <source>
        <dbReference type="ARBA" id="ARBA00001964"/>
    </source>
</evidence>
<dbReference type="PANTHER" id="PTHR47514">
    <property type="entry name" value="TRANSKETOLASE N-TERMINAL SECTION-RELATED"/>
    <property type="match status" value="1"/>
</dbReference>
<evidence type="ECO:0000313" key="5">
    <source>
        <dbReference type="EMBL" id="EPR12987.1"/>
    </source>
</evidence>
<dbReference type="OrthoDB" id="8732661at2"/>
<dbReference type="Pfam" id="PF00456">
    <property type="entry name" value="Transketolase_N"/>
    <property type="match status" value="1"/>
</dbReference>
<proteinExistence type="inferred from homology"/>
<organism evidence="5 6">
    <name type="scientific">Ruminiclostridium papyrosolvens C7</name>
    <dbReference type="NCBI Taxonomy" id="1330534"/>
    <lineage>
        <taxon>Bacteria</taxon>
        <taxon>Bacillati</taxon>
        <taxon>Bacillota</taxon>
        <taxon>Clostridia</taxon>
        <taxon>Eubacteriales</taxon>
        <taxon>Oscillospiraceae</taxon>
        <taxon>Ruminiclostridium</taxon>
    </lineage>
</organism>
<dbReference type="InterPro" id="IPR029061">
    <property type="entry name" value="THDP-binding"/>
</dbReference>
<comment type="caution">
    <text evidence="5">The sequence shown here is derived from an EMBL/GenBank/DDBJ whole genome shotgun (WGS) entry which is preliminary data.</text>
</comment>
<dbReference type="InterPro" id="IPR005474">
    <property type="entry name" value="Transketolase_N"/>
</dbReference>
<dbReference type="SUPFAM" id="SSF52518">
    <property type="entry name" value="Thiamin diphosphate-binding fold (THDP-binding)"/>
    <property type="match status" value="1"/>
</dbReference>
<gene>
    <name evidence="5" type="ORF">L323_06780</name>
</gene>
<evidence type="ECO:0000259" key="4">
    <source>
        <dbReference type="Pfam" id="PF00456"/>
    </source>
</evidence>
<dbReference type="RefSeq" id="WP_020814925.1">
    <property type="nucleotide sequence ID" value="NZ_ATAY01000022.1"/>
</dbReference>
<evidence type="ECO:0000256" key="2">
    <source>
        <dbReference type="ARBA" id="ARBA00007131"/>
    </source>
</evidence>
<comment type="similarity">
    <text evidence="2">Belongs to the transketolase family.</text>
</comment>
<sequence>MENNIKMLENRACEIRKLTIQTIGKLGVGHIGGALSLCEVLSALYFEVMNINSKDSKMENRDRFVLSKGHGGPALYSALALKGFIPMEELDTLNKPNTNLPSHCDMKRTNGIDMSTGSLGQGFSAATGMAVSAKLDKKSLYVYTIIGDGESQEGQIWEAAMLAGGRGLDNIIAFTDYNKMQIDGLIEEVNGLEPLDRKWEAFGWHVQTIDGHDMKQILHAIDNAKKIKGKPHMIILNTIKGKGGFFCENSVASHNMPISEDTWKKAVELLDKREDA</sequence>
<evidence type="ECO:0000313" key="6">
    <source>
        <dbReference type="Proteomes" id="UP000016860"/>
    </source>
</evidence>
<keyword evidence="3" id="KW-0786">Thiamine pyrophosphate</keyword>
<reference evidence="5 6" key="1">
    <citation type="journal article" date="2013" name="Genome Announc.">
        <title>Draft Genome Sequence of the Cellulolytic Bacterium Clostridium papyrosolvens C7 (ATCC 700395).</title>
        <authorList>
            <person name="Zepeda V."/>
            <person name="Dassa B."/>
            <person name="Borovok I."/>
            <person name="Lamed R."/>
            <person name="Bayer E.A."/>
            <person name="Cate J.H."/>
        </authorList>
    </citation>
    <scope>NUCLEOTIDE SEQUENCE [LARGE SCALE GENOMIC DNA]</scope>
    <source>
        <strain evidence="5 6">C7</strain>
    </source>
</reference>
<dbReference type="Gene3D" id="3.40.50.970">
    <property type="match status" value="1"/>
</dbReference>